<dbReference type="AlphaFoldDB" id="A0A9J6D6F9"/>
<dbReference type="EMBL" id="JABSTU010000011">
    <property type="protein sequence ID" value="KAH8009415.1"/>
    <property type="molecule type" value="Genomic_DNA"/>
</dbReference>
<feature type="compositionally biased region" description="Pro residues" evidence="1">
    <location>
        <begin position="138"/>
        <end position="149"/>
    </location>
</feature>
<evidence type="ECO:0000256" key="1">
    <source>
        <dbReference type="SAM" id="MobiDB-lite"/>
    </source>
</evidence>
<dbReference type="Proteomes" id="UP000821866">
    <property type="component" value="Chromosome 9"/>
</dbReference>
<organism evidence="2 3">
    <name type="scientific">Rhipicephalus microplus</name>
    <name type="common">Cattle tick</name>
    <name type="synonym">Boophilus microplus</name>
    <dbReference type="NCBI Taxonomy" id="6941"/>
    <lineage>
        <taxon>Eukaryota</taxon>
        <taxon>Metazoa</taxon>
        <taxon>Ecdysozoa</taxon>
        <taxon>Arthropoda</taxon>
        <taxon>Chelicerata</taxon>
        <taxon>Arachnida</taxon>
        <taxon>Acari</taxon>
        <taxon>Parasitiformes</taxon>
        <taxon>Ixodida</taxon>
        <taxon>Ixodoidea</taxon>
        <taxon>Ixodidae</taxon>
        <taxon>Rhipicephalinae</taxon>
        <taxon>Rhipicephalus</taxon>
        <taxon>Boophilus</taxon>
    </lineage>
</organism>
<evidence type="ECO:0000313" key="2">
    <source>
        <dbReference type="EMBL" id="KAH8009415.1"/>
    </source>
</evidence>
<gene>
    <name evidence="2" type="ORF">HPB51_016694</name>
</gene>
<feature type="region of interest" description="Disordered" evidence="1">
    <location>
        <begin position="111"/>
        <end position="167"/>
    </location>
</feature>
<comment type="caution">
    <text evidence="2">The sequence shown here is derived from an EMBL/GenBank/DDBJ whole genome shotgun (WGS) entry which is preliminary data.</text>
</comment>
<name>A0A9J6D6F9_RHIMP</name>
<feature type="region of interest" description="Disordered" evidence="1">
    <location>
        <begin position="45"/>
        <end position="98"/>
    </location>
</feature>
<keyword evidence="3" id="KW-1185">Reference proteome</keyword>
<protein>
    <submittedName>
        <fullName evidence="2">Uncharacterized protein</fullName>
    </submittedName>
</protein>
<reference evidence="2" key="2">
    <citation type="submission" date="2021-09" db="EMBL/GenBank/DDBJ databases">
        <authorList>
            <person name="Jia N."/>
            <person name="Wang J."/>
            <person name="Shi W."/>
            <person name="Du L."/>
            <person name="Sun Y."/>
            <person name="Zhan W."/>
            <person name="Jiang J."/>
            <person name="Wang Q."/>
            <person name="Zhang B."/>
            <person name="Ji P."/>
            <person name="Sakyi L.B."/>
            <person name="Cui X."/>
            <person name="Yuan T."/>
            <person name="Jiang B."/>
            <person name="Yang W."/>
            <person name="Lam T.T.-Y."/>
            <person name="Chang Q."/>
            <person name="Ding S."/>
            <person name="Wang X."/>
            <person name="Zhu J."/>
            <person name="Ruan X."/>
            <person name="Zhao L."/>
            <person name="Wei J."/>
            <person name="Que T."/>
            <person name="Du C."/>
            <person name="Cheng J."/>
            <person name="Dai P."/>
            <person name="Han X."/>
            <person name="Huang E."/>
            <person name="Gao Y."/>
            <person name="Liu J."/>
            <person name="Shao H."/>
            <person name="Ye R."/>
            <person name="Li L."/>
            <person name="Wei W."/>
            <person name="Wang X."/>
            <person name="Wang C."/>
            <person name="Huo Q."/>
            <person name="Li W."/>
            <person name="Guo W."/>
            <person name="Chen H."/>
            <person name="Chen S."/>
            <person name="Zhou L."/>
            <person name="Zhou L."/>
            <person name="Ni X."/>
            <person name="Tian J."/>
            <person name="Zhou Y."/>
            <person name="Sheng Y."/>
            <person name="Liu T."/>
            <person name="Pan Y."/>
            <person name="Xia L."/>
            <person name="Li J."/>
            <person name="Zhao F."/>
            <person name="Cao W."/>
        </authorList>
    </citation>
    <scope>NUCLEOTIDE SEQUENCE</scope>
    <source>
        <strain evidence="2">Rmic-2018</strain>
        <tissue evidence="2">Larvae</tissue>
    </source>
</reference>
<evidence type="ECO:0000313" key="3">
    <source>
        <dbReference type="Proteomes" id="UP000821866"/>
    </source>
</evidence>
<sequence length="167" mass="18530">MYVPWHMSSLVAKHLVNSFFPANNSGVQHMNVKLGASTERNLMGHTTHGVARKRRPTTSPASPRKKRRLKTTPTDSAEPQKSQASQSRLTKPTKKYDQNYPLLLLQNWVSALQDSTPDPQPEPRPRSGSLPGYTTKQPTPPPPPPPKPKTPSYIQALLSQKPPTPSE</sequence>
<feature type="compositionally biased region" description="Polar residues" evidence="1">
    <location>
        <begin position="71"/>
        <end position="90"/>
    </location>
</feature>
<accession>A0A9J6D6F9</accession>
<proteinExistence type="predicted"/>
<reference evidence="2" key="1">
    <citation type="journal article" date="2020" name="Cell">
        <title>Large-Scale Comparative Analyses of Tick Genomes Elucidate Their Genetic Diversity and Vector Capacities.</title>
        <authorList>
            <consortium name="Tick Genome and Microbiome Consortium (TIGMIC)"/>
            <person name="Jia N."/>
            <person name="Wang J."/>
            <person name="Shi W."/>
            <person name="Du L."/>
            <person name="Sun Y."/>
            <person name="Zhan W."/>
            <person name="Jiang J.F."/>
            <person name="Wang Q."/>
            <person name="Zhang B."/>
            <person name="Ji P."/>
            <person name="Bell-Sakyi L."/>
            <person name="Cui X.M."/>
            <person name="Yuan T.T."/>
            <person name="Jiang B.G."/>
            <person name="Yang W.F."/>
            <person name="Lam T.T."/>
            <person name="Chang Q.C."/>
            <person name="Ding S.J."/>
            <person name="Wang X.J."/>
            <person name="Zhu J.G."/>
            <person name="Ruan X.D."/>
            <person name="Zhao L."/>
            <person name="Wei J.T."/>
            <person name="Ye R.Z."/>
            <person name="Que T.C."/>
            <person name="Du C.H."/>
            <person name="Zhou Y.H."/>
            <person name="Cheng J.X."/>
            <person name="Dai P.F."/>
            <person name="Guo W.B."/>
            <person name="Han X.H."/>
            <person name="Huang E.J."/>
            <person name="Li L.F."/>
            <person name="Wei W."/>
            <person name="Gao Y.C."/>
            <person name="Liu J.Z."/>
            <person name="Shao H.Z."/>
            <person name="Wang X."/>
            <person name="Wang C.C."/>
            <person name="Yang T.C."/>
            <person name="Huo Q.B."/>
            <person name="Li W."/>
            <person name="Chen H.Y."/>
            <person name="Chen S.E."/>
            <person name="Zhou L.G."/>
            <person name="Ni X.B."/>
            <person name="Tian J.H."/>
            <person name="Sheng Y."/>
            <person name="Liu T."/>
            <person name="Pan Y.S."/>
            <person name="Xia L.Y."/>
            <person name="Li J."/>
            <person name="Zhao F."/>
            <person name="Cao W.C."/>
        </authorList>
    </citation>
    <scope>NUCLEOTIDE SEQUENCE</scope>
    <source>
        <strain evidence="2">Rmic-2018</strain>
    </source>
</reference>